<accession>A0A8J5MTE1</accession>
<dbReference type="InterPro" id="IPR002052">
    <property type="entry name" value="DNA_methylase_N6_adenine_CS"/>
</dbReference>
<organism evidence="2 3">
    <name type="scientific">Homarus americanus</name>
    <name type="common">American lobster</name>
    <dbReference type="NCBI Taxonomy" id="6706"/>
    <lineage>
        <taxon>Eukaryota</taxon>
        <taxon>Metazoa</taxon>
        <taxon>Ecdysozoa</taxon>
        <taxon>Arthropoda</taxon>
        <taxon>Crustacea</taxon>
        <taxon>Multicrustacea</taxon>
        <taxon>Malacostraca</taxon>
        <taxon>Eumalacostraca</taxon>
        <taxon>Eucarida</taxon>
        <taxon>Decapoda</taxon>
        <taxon>Pleocyemata</taxon>
        <taxon>Astacidea</taxon>
        <taxon>Nephropoidea</taxon>
        <taxon>Nephropidae</taxon>
        <taxon>Homarus</taxon>
    </lineage>
</organism>
<gene>
    <name evidence="2" type="primary">Mettl4-L</name>
    <name evidence="2" type="ORF">Hamer_G004324</name>
</gene>
<dbReference type="GO" id="GO:0032259">
    <property type="term" value="P:methylation"/>
    <property type="evidence" value="ECO:0007669"/>
    <property type="project" value="UniProtKB-KW"/>
</dbReference>
<dbReference type="PROSITE" id="PS00092">
    <property type="entry name" value="N6_MTASE"/>
    <property type="match status" value="1"/>
</dbReference>
<dbReference type="GO" id="GO:0003676">
    <property type="term" value="F:nucleic acid binding"/>
    <property type="evidence" value="ECO:0007669"/>
    <property type="project" value="InterPro"/>
</dbReference>
<dbReference type="Pfam" id="PF05063">
    <property type="entry name" value="MT-A70"/>
    <property type="match status" value="1"/>
</dbReference>
<dbReference type="EMBL" id="JAHLQT010026473">
    <property type="protein sequence ID" value="KAG7163223.1"/>
    <property type="molecule type" value="Genomic_DNA"/>
</dbReference>
<dbReference type="PANTHER" id="PTHR12829">
    <property type="entry name" value="N6-ADENOSINE-METHYLTRANSFERASE"/>
    <property type="match status" value="1"/>
</dbReference>
<dbReference type="OrthoDB" id="61116at2759"/>
<dbReference type="Proteomes" id="UP000747542">
    <property type="component" value="Unassembled WGS sequence"/>
</dbReference>
<comment type="similarity">
    <text evidence="1">Belongs to the MT-A70-like family.</text>
</comment>
<dbReference type="GO" id="GO:0008168">
    <property type="term" value="F:methyltransferase activity"/>
    <property type="evidence" value="ECO:0007669"/>
    <property type="project" value="UniProtKB-KW"/>
</dbReference>
<evidence type="ECO:0000313" key="2">
    <source>
        <dbReference type="EMBL" id="KAG7163223.1"/>
    </source>
</evidence>
<evidence type="ECO:0000313" key="3">
    <source>
        <dbReference type="Proteomes" id="UP000747542"/>
    </source>
</evidence>
<dbReference type="PROSITE" id="PS51143">
    <property type="entry name" value="MT_A70"/>
    <property type="match status" value="1"/>
</dbReference>
<keyword evidence="3" id="KW-1185">Reference proteome</keyword>
<keyword evidence="2" id="KW-0808">Transferase</keyword>
<evidence type="ECO:0000256" key="1">
    <source>
        <dbReference type="PROSITE-ProRule" id="PRU00489"/>
    </source>
</evidence>
<protein>
    <submittedName>
        <fullName evidence="2">N(6)-adenine-specific DNA methyltransferase METTL4-like</fullName>
    </submittedName>
</protein>
<comment type="caution">
    <text evidence="2">The sequence shown here is derived from an EMBL/GenBank/DDBJ whole genome shotgun (WGS) entry which is preliminary data.</text>
</comment>
<sequence>MSVNLATEKSAILDHESWILQLINTYKLNLHEDKSVKCKRWNFQDLFDLRTPYMMDGQAEKVANQLERKNEVISEPKRKKRKKEHLTQKAEEVECEVRHIQEVFTSLRLMPEFKLKFQFIPNIEDFRSNNCLVRDLRKRFTEASNTTLPQLDEYYDGPHFDTRVVNGSKYVLPPDVRYVCDDVSNLASHTLGAKFDLIVMDPPWQNKYVRRRTHSHGSHHGYDMMTVADILHLPVADLLSDGGLLVIWCTNNNSIVQEFLQGLHAWGVELVATWYWLKVTKAGDPVTPLEGVSHSKQPYERVFLARKCKQEIVLKNIPDCLVFCSVPSGIHSHKPPLHGLVSEFITPQPRCLELFARSLTPGWMCYGLEVLRLQHSLLFEESVAGTH</sequence>
<dbReference type="InterPro" id="IPR007757">
    <property type="entry name" value="MT-A70-like"/>
</dbReference>
<keyword evidence="2" id="KW-0489">Methyltransferase</keyword>
<proteinExistence type="inferred from homology"/>
<dbReference type="GO" id="GO:0005634">
    <property type="term" value="C:nucleus"/>
    <property type="evidence" value="ECO:0007669"/>
    <property type="project" value="TreeGrafter"/>
</dbReference>
<dbReference type="AlphaFoldDB" id="A0A8J5MTE1"/>
<dbReference type="PANTHER" id="PTHR12829:SF4">
    <property type="entry name" value="N(6)-ADENINE-SPECIFIC METHYLTRANSFERASE METTL4"/>
    <property type="match status" value="1"/>
</dbReference>
<reference evidence="2" key="1">
    <citation type="journal article" date="2021" name="Sci. Adv.">
        <title>The American lobster genome reveals insights on longevity, neural, and immune adaptations.</title>
        <authorList>
            <person name="Polinski J.M."/>
            <person name="Zimin A.V."/>
            <person name="Clark K.F."/>
            <person name="Kohn A.B."/>
            <person name="Sadowski N."/>
            <person name="Timp W."/>
            <person name="Ptitsyn A."/>
            <person name="Khanna P."/>
            <person name="Romanova D.Y."/>
            <person name="Williams P."/>
            <person name="Greenwood S.J."/>
            <person name="Moroz L.L."/>
            <person name="Walt D.R."/>
            <person name="Bodnar A.G."/>
        </authorList>
    </citation>
    <scope>NUCLEOTIDE SEQUENCE</scope>
    <source>
        <strain evidence="2">GMGI-L3</strain>
    </source>
</reference>
<name>A0A8J5MTE1_HOMAM</name>